<accession>A0A6J4E6I5</accession>
<organism evidence="4 5">
    <name type="scientific">Pseudomonas tohonis</name>
    <dbReference type="NCBI Taxonomy" id="2725477"/>
    <lineage>
        <taxon>Bacteria</taxon>
        <taxon>Pseudomonadati</taxon>
        <taxon>Pseudomonadota</taxon>
        <taxon>Gammaproteobacteria</taxon>
        <taxon>Pseudomonadales</taxon>
        <taxon>Pseudomonadaceae</taxon>
        <taxon>Pseudomonas</taxon>
    </lineage>
</organism>
<keyword evidence="2" id="KW-0732">Signal</keyword>
<dbReference type="Pfam" id="PF05860">
    <property type="entry name" value="TPS"/>
    <property type="match status" value="1"/>
</dbReference>
<dbReference type="EMBL" id="AP023189">
    <property type="protein sequence ID" value="BCG25058.1"/>
    <property type="molecule type" value="Genomic_DNA"/>
</dbReference>
<evidence type="ECO:0000313" key="4">
    <source>
        <dbReference type="EMBL" id="BCG25058.1"/>
    </source>
</evidence>
<feature type="domain" description="Filamentous haemagglutinin FhaB/tRNA nuclease CdiA-like TPS" evidence="3">
    <location>
        <begin position="47"/>
        <end position="168"/>
    </location>
</feature>
<evidence type="ECO:0000313" key="5">
    <source>
        <dbReference type="Proteomes" id="UP000509383"/>
    </source>
</evidence>
<dbReference type="InterPro" id="IPR008619">
    <property type="entry name" value="Filamentous_hemagglutn_rpt"/>
</dbReference>
<feature type="region of interest" description="Disordered" evidence="1">
    <location>
        <begin position="2078"/>
        <end position="2098"/>
    </location>
</feature>
<dbReference type="NCBIfam" id="TIGR01731">
    <property type="entry name" value="fil_hemag_20aa"/>
    <property type="match status" value="16"/>
</dbReference>
<dbReference type="GO" id="GO:0003824">
    <property type="term" value="F:catalytic activity"/>
    <property type="evidence" value="ECO:0007669"/>
    <property type="project" value="UniProtKB-ARBA"/>
</dbReference>
<dbReference type="InterPro" id="IPR008638">
    <property type="entry name" value="FhaB/CdiA-like_TPS"/>
</dbReference>
<feature type="chain" id="PRO_5026994832" description="Filamentous haemagglutinin FhaB/tRNA nuclease CdiA-like TPS domain-containing protein" evidence="2">
    <location>
        <begin position="29"/>
        <end position="2861"/>
    </location>
</feature>
<evidence type="ECO:0000256" key="1">
    <source>
        <dbReference type="SAM" id="MobiDB-lite"/>
    </source>
</evidence>
<reference evidence="4 5" key="1">
    <citation type="submission" date="2020-05" db="EMBL/GenBank/DDBJ databases">
        <title>Characterization of novel class B3 metallo-beta-lactamase from novel Pseudomonas species.</title>
        <authorList>
            <person name="Yamada K."/>
            <person name="Aoki K."/>
            <person name="Ishii Y."/>
        </authorList>
    </citation>
    <scope>NUCLEOTIDE SEQUENCE [LARGE SCALE GENOMIC DNA]</scope>
    <source>
        <strain evidence="4 5">TUM18999</strain>
    </source>
</reference>
<gene>
    <name evidence="4" type="ORF">TUM18999_32490</name>
</gene>
<dbReference type="Proteomes" id="UP000509383">
    <property type="component" value="Chromosome"/>
</dbReference>
<evidence type="ECO:0000256" key="2">
    <source>
        <dbReference type="SAM" id="SignalP"/>
    </source>
</evidence>
<name>A0A6J4E6I5_9PSED</name>
<dbReference type="NCBIfam" id="TIGR01901">
    <property type="entry name" value="adhes_NPXG"/>
    <property type="match status" value="1"/>
</dbReference>
<proteinExistence type="predicted"/>
<dbReference type="Pfam" id="PF05594">
    <property type="entry name" value="Fil_haemagg"/>
    <property type="match status" value="11"/>
</dbReference>
<dbReference type="InterPro" id="IPR012334">
    <property type="entry name" value="Pectin_lyas_fold"/>
</dbReference>
<sequence length="2861" mass="295639">MDVRSPFFQNIATVLVGVMFLNPIVSTAADLAVDAAAGGNTSIGSAGNGVPVVNIATPNANGLSHNRFTDYNVGQQGLILNNATDKLQNTQLGGYIIGNANLNGRAAGLILNEVSGGSPSQLKGYTEVAGQGAHVIVANPHGITCDGCGFINTPKVTLSTGKPVVENGRLDRYDVDGGAIAIEGAGLNAGNVDQFELITRSAQINAELHARQLALVTGRNEVDAATLAATAKAADGSAQPQLAIDSSALGGMYAGAIRLVGTEQGVGVKLAGDMAASGGDIQIDANGKLTLARTAASGDIALKATDIDLTRGAYAGGKARVTSAGTVEVKESLAAAGDLNLSAARIDNQGHLEAGVRADGSANTASVLDIQGGTLANRGQVLAQGSLTTDLTTLDNQGAQLVAAGSAQVKAQTLHNQGGQLIGRQDLTVDGRQLDNSGGTLAANQALTVTVTDEVKNLGDGLILSKADGLTLTTQVLDNQGGTLQADSGELKATAGTRLDNRSGKVLTGDGTLTLEAGEVHNQQGRLNAQGGALKASTDSLGNGQGRIQGDSVELTSSTRLDNGQGQIVATQGDLEIKRGEVINDGGQLLAKQAVKVDADSLRNQGGTLGGDNVGLTLSGKLTNDGGLIEAGKTLNLDLGSASNAGGKLRALGSTGSSTFAIGGRFDNDGGLVEIGNAGFSLTSASLSNQQGTLRHVGTQGFALSLADAGQAGGSFTTNGVLSLDVADWTNSSLLQAQRLDLKVGTFTQTVSGKLVSIDDITASGGDWTNDGAIETEGRLQLALSGRYQGNGSLKSLGDLTLSAASAELGQGAQLRSGGKGEFRLGSSLVNAGTISTVGDALLVVASLDNRGTLGAAQKLRIEAPTLLNQGLLFSGADMALRANSLTNLKGDLYSLGALSAAKDDANGQMALLENVSGTVESAGDMRLDVASLINRKDIFASTISQTSGRITLTGTDNCKGKHCEASYVVEEEFGLKITQDSARASLIAGGDLTFVGGDFDNRFSTVSASGDISLDTRNFLNTGAAGGEKRYYDYYIYTKSESEYYGFIANIGRYNDYNDPASPNYNPAAMPLGAIAIGSVRNSSVSQTSGGGDVANAVVQAGGRVDIKGTQTIENGLLRPGEQIDRGASRVGQTAVNSDAKPVATLNAQLPPDTHQQSVDPLSLPGFSLPQGQNGLFQVSSNPSHRYLVETNPAFANLKNFLSSDYLLGRLGFDPDQAQKRLGDGLYEQRLIREAVIARTGQRLIAGLDSDEAMYRYLMDNAIASKDALNLAPGVALTAEQVAALTHDIVWMQEQVVNGERVLVPVLYLAQANNRLAPTGALIQGRDVALISGGALANKGTLRASASLQASAESIDNRGLVQAGDLLALLATDSIRNAQGGIINGKDVSVAAIKGDITNERSVGYTEHSGRFSWSQASVDSAARIEATNSLDLDAGRDLNNLGGVLKAGGNANLSAGRDLTIGAVAEVDSADARYKKSHATQSQVTQHGSEVQVGGALRAEAGQDLGIVASKVTAGQELALIAGRDVSIESAANESHRASQSKKVQSSNDQIRQQASVVQAGGDISIEAGQDLTLVASQIKGAKDVALDAERDTNLLSAKDEDASFYFKKSKGSFGRKKTEQRESYDSTNIASVVEAGGDLTLNTSTAADGSLNIDGGRNVTVIGSELHAGNDLLVGATGNVAVLSGVEEHGSYSKKTKSGFLGMSKSGKSQLKTSATQVASELEAGNDVVIAAGNDIRLRASEASAGNDVELRAGLVKDTGDINLVSANDTAYSLTEEYKKKVGLSTSGGFLSISSAKEAGREAQSSTSVGSQVYADRDATLQAERDINVIGSGINAGRNVSLDAGRDVNVVAAQNSSAERDWKKKKQVGIGISGNDNGINLFIGADRAQEKNRLEQQTAAASQITAGKDLGVNAGRDINQIGSDLAASNDINLKAGHNINIDAARETKVIEHVEVQERQGLGISLNHNFGSTKDAVSNAGKGENSVSQGSSALRGVDAVSQFLAGPTADVKLGNSKQSSSQEITEQTTRASTLEAGNDLNMTAGNDVQVKGSQLGAGRDINVKGRDITLDVAKGETREENQERQSWGGIHGGTSGGFKVGVGGSNGVANEDFSQGSSTATQLEAGRDINLQASNDLTLIGAEAKAERDINLNAGNDLNIVSAQNASNSESNRHNAGGEVGLTFGSQGVGVYVSVNMGKGDLERDADRQQEAYLYAGNGLNFNSGKDTTISGATLRGDEVVGRVGGDLHVSSAVDTGEVKGKEFDVSATATFGPGAGFSGSAGYGQTTGKTNWVGEQTSITAKDKLDIRTENHTQIDGALIASDSGNLKLDTNTLGHSDIAGVDKEHGYYLNVGGTYSAGGSSGGTTQDASQVGKGKEGEAGWSVNGWEYEKDRQQIVRATVGNGDIVVRKDSETGADSTAGLNRDVSKAYEITRDHEERTDLYVTKSSVEAVGSPAETLKRWGQAADEYAYKTENAVEQSRELIFAGVAVGSGIPPDAVNKVIQAYSAERALLKGGEQTRLAAAKQLMDMFLPELAAPGAGIVVDRINKLAVDNPAAALEVMSMLNKSVAHERAPVGSNNFALAELAVLGVVVLAVGAIAVVSSPDNQKKMNEALGRLLQETSSPEEALERVNEVNGIIGRLGGRLIHEDDYVPLINPGVKPSGQNASSGGYGSGGVATGPVSTGGSEINESGVWWTETKPVPKSLFPWAMYQESVGSTNDLDLSTQADQAMLEEINKFSSRTQAAKIATMVGVYDPETGRIAVGSSNGRITAADLHPDTVRFVEERLGVKVGEFTDICANKVGACAEISGADVLVRQGSRPENLKFTRALRPAKVWGEQDIPDDARVGMCGNCKNTW</sequence>
<feature type="signal peptide" evidence="2">
    <location>
        <begin position="1"/>
        <end position="28"/>
    </location>
</feature>
<protein>
    <recommendedName>
        <fullName evidence="3">Filamentous haemagglutinin FhaB/tRNA nuclease CdiA-like TPS domain-containing protein</fullName>
    </recommendedName>
</protein>
<dbReference type="InterPro" id="IPR025157">
    <property type="entry name" value="Hemagglutinin_rpt"/>
</dbReference>
<dbReference type="InterPro" id="IPR010069">
    <property type="entry name" value="CdiA_FHA1_rpt"/>
</dbReference>
<feature type="region of interest" description="Disordered" evidence="1">
    <location>
        <begin position="2666"/>
        <end position="2689"/>
    </location>
</feature>
<dbReference type="RefSeq" id="WP_178132787.1">
    <property type="nucleotide sequence ID" value="NZ_AP023189.1"/>
</dbReference>
<dbReference type="SUPFAM" id="SSF51126">
    <property type="entry name" value="Pectin lyase-like"/>
    <property type="match status" value="1"/>
</dbReference>
<dbReference type="InterPro" id="IPR011050">
    <property type="entry name" value="Pectin_lyase_fold/virulence"/>
</dbReference>
<dbReference type="Pfam" id="PF13332">
    <property type="entry name" value="Fil_haemagg_2"/>
    <property type="match status" value="5"/>
</dbReference>
<evidence type="ECO:0000259" key="3">
    <source>
        <dbReference type="SMART" id="SM00912"/>
    </source>
</evidence>
<dbReference type="Gene3D" id="2.160.20.10">
    <property type="entry name" value="Single-stranded right-handed beta-helix, Pectin lyase-like"/>
    <property type="match status" value="1"/>
</dbReference>
<feature type="region of interest" description="Disordered" evidence="1">
    <location>
        <begin position="529"/>
        <end position="549"/>
    </location>
</feature>
<dbReference type="KEGG" id="ptw:TUM18999_32490"/>
<dbReference type="SMART" id="SM00912">
    <property type="entry name" value="Haemagg_act"/>
    <property type="match status" value="1"/>
</dbReference>